<organism evidence="2 3">
    <name type="scientific">Serratia symbiotica</name>
    <dbReference type="NCBI Taxonomy" id="138074"/>
    <lineage>
        <taxon>Bacteria</taxon>
        <taxon>Pseudomonadati</taxon>
        <taxon>Pseudomonadota</taxon>
        <taxon>Gammaproteobacteria</taxon>
        <taxon>Enterobacterales</taxon>
        <taxon>Yersiniaceae</taxon>
        <taxon>Serratia</taxon>
    </lineage>
</organism>
<keyword evidence="1" id="KW-0812">Transmembrane</keyword>
<name>A0A068YZ94_9GAMM</name>
<feature type="transmembrane region" description="Helical" evidence="1">
    <location>
        <begin position="94"/>
        <end position="111"/>
    </location>
</feature>
<feature type="transmembrane region" description="Helical" evidence="1">
    <location>
        <begin position="12"/>
        <end position="36"/>
    </location>
</feature>
<proteinExistence type="predicted"/>
<reference evidence="2 3" key="1">
    <citation type="journal article" date="2014" name="Genome Announc.">
        <title>Whole-Genome Sequence of Serratia symbiotica Strain CWBI-2.3T, a Free-Living Symbiont of the Black Bean Aphid Aphis fabae.</title>
        <authorList>
            <person name="Foray V."/>
            <person name="Grigorescu A.S."/>
            <person name="Sabri A."/>
            <person name="Haubruge E."/>
            <person name="Lognay G."/>
            <person name="Francis F."/>
            <person name="Fauconnier M.L."/>
            <person name="Hance T."/>
            <person name="Thonart P."/>
        </authorList>
    </citation>
    <scope>NUCLEOTIDE SEQUENCE [LARGE SCALE GENOMIC DNA]</scope>
    <source>
        <strain evidence="2">CWBI-2.3</strain>
    </source>
</reference>
<evidence type="ECO:0000313" key="2">
    <source>
        <dbReference type="EMBL" id="QLH61939.1"/>
    </source>
</evidence>
<feature type="transmembrane region" description="Helical" evidence="1">
    <location>
        <begin position="56"/>
        <end position="74"/>
    </location>
</feature>
<dbReference type="RefSeq" id="WP_040264650.1">
    <property type="nucleotide sequence ID" value="NZ_CAXKXZ010000044.1"/>
</dbReference>
<dbReference type="EMBL" id="CP050855">
    <property type="protein sequence ID" value="QLH61939.1"/>
    <property type="molecule type" value="Genomic_DNA"/>
</dbReference>
<evidence type="ECO:0000256" key="1">
    <source>
        <dbReference type="SAM" id="Phobius"/>
    </source>
</evidence>
<dbReference type="Proteomes" id="UP000042738">
    <property type="component" value="Chromosome"/>
</dbReference>
<dbReference type="STRING" id="138074.SYMBAF_180008"/>
<keyword evidence="1" id="KW-1133">Transmembrane helix</keyword>
<accession>A0A068YZ94</accession>
<dbReference type="AlphaFoldDB" id="A0A068YZ94"/>
<sequence>MKFILNRGRVGRILFVALSFLLLTVVMFAIASVFMAYDPDGHLTRNWLHQNRWGLFGWRLAIYAGISSAWLLKVRPQIVARWPETRARLPRTEWLGVLFMLVTESVAWMSVAKGD</sequence>
<gene>
    <name evidence="2" type="ORF">SYMBAF_01900</name>
</gene>
<dbReference type="GeneID" id="93735278"/>
<protein>
    <submittedName>
        <fullName evidence="2">Uncharacterized protein</fullName>
    </submittedName>
</protein>
<keyword evidence="1" id="KW-0472">Membrane</keyword>
<evidence type="ECO:0000313" key="3">
    <source>
        <dbReference type="Proteomes" id="UP000042738"/>
    </source>
</evidence>